<dbReference type="KEGG" id="muc:MuYL_2736"/>
<dbReference type="OrthoDB" id="799104at2"/>
<accession>A0A223NXN2</accession>
<feature type="chain" id="PRO_5012962824" description="Lipoprotein" evidence="1">
    <location>
        <begin position="21"/>
        <end position="231"/>
    </location>
</feature>
<dbReference type="Proteomes" id="UP000215002">
    <property type="component" value="Chromosome"/>
</dbReference>
<dbReference type="EMBL" id="CP022743">
    <property type="protein sequence ID" value="ASU34623.1"/>
    <property type="molecule type" value="Genomic_DNA"/>
</dbReference>
<proteinExistence type="predicted"/>
<protein>
    <recommendedName>
        <fullName evidence="4">Lipoprotein</fullName>
    </recommendedName>
</protein>
<organism evidence="2 3">
    <name type="scientific">Mucilaginibacter xinganensis</name>
    <dbReference type="NCBI Taxonomy" id="1234841"/>
    <lineage>
        <taxon>Bacteria</taxon>
        <taxon>Pseudomonadati</taxon>
        <taxon>Bacteroidota</taxon>
        <taxon>Sphingobacteriia</taxon>
        <taxon>Sphingobacteriales</taxon>
        <taxon>Sphingobacteriaceae</taxon>
        <taxon>Mucilaginibacter</taxon>
    </lineage>
</organism>
<evidence type="ECO:0000313" key="3">
    <source>
        <dbReference type="Proteomes" id="UP000215002"/>
    </source>
</evidence>
<dbReference type="RefSeq" id="WP_157740834.1">
    <property type="nucleotide sequence ID" value="NZ_CP022743.1"/>
</dbReference>
<evidence type="ECO:0000313" key="2">
    <source>
        <dbReference type="EMBL" id="ASU34623.1"/>
    </source>
</evidence>
<reference evidence="2 3" key="1">
    <citation type="submission" date="2017-08" db="EMBL/GenBank/DDBJ databases">
        <title>Complete genome sequence of Mucilaginibacter sp. strain BJC16-A31.</title>
        <authorList>
            <consortium name="Henan University of Science and Technology"/>
            <person name="You X."/>
        </authorList>
    </citation>
    <scope>NUCLEOTIDE SEQUENCE [LARGE SCALE GENOMIC DNA]</scope>
    <source>
        <strain evidence="2 3">BJC16-A31</strain>
    </source>
</reference>
<name>A0A223NXN2_9SPHI</name>
<feature type="signal peptide" evidence="1">
    <location>
        <begin position="1"/>
        <end position="20"/>
    </location>
</feature>
<gene>
    <name evidence="2" type="ORF">MuYL_2736</name>
</gene>
<evidence type="ECO:0000256" key="1">
    <source>
        <dbReference type="SAM" id="SignalP"/>
    </source>
</evidence>
<evidence type="ECO:0008006" key="4">
    <source>
        <dbReference type="Google" id="ProtNLM"/>
    </source>
</evidence>
<keyword evidence="1" id="KW-0732">Signal</keyword>
<dbReference type="AlphaFoldDB" id="A0A223NXN2"/>
<keyword evidence="3" id="KW-1185">Reference proteome</keyword>
<sequence>MKTYIRLFLFLLSISLICQLYSCSDQGEIEDSSASSNEIPSEYLQLLKLHDGCCNKPNDSIVFIETWTWKYRNPISFFYVSNSYYLQLYKMDAVFNYSLKKAVKENFSNAHSWTYSPYVVDNRTKMEFLYKETKPLKSKNVYLDLFGDSTKVIRKNDTMVYYYSKCVNFSLKLDPQKPMDIYGESHSEKTSEIPLEIMLFKRNNKLYLLVLSAKDAAIKIKPGTLYDMLFR</sequence>